<evidence type="ECO:0000313" key="8">
    <source>
        <dbReference type="Proteomes" id="UP001152799"/>
    </source>
</evidence>
<dbReference type="GO" id="GO:0005576">
    <property type="term" value="C:extracellular region"/>
    <property type="evidence" value="ECO:0007669"/>
    <property type="project" value="UniProtKB-SubCell"/>
</dbReference>
<evidence type="ECO:0000256" key="4">
    <source>
        <dbReference type="ARBA" id="ARBA00022729"/>
    </source>
</evidence>
<dbReference type="PRINTS" id="PR01366">
    <property type="entry name" value="ROYALJELLY"/>
</dbReference>
<dbReference type="Proteomes" id="UP001152799">
    <property type="component" value="Chromosome 4"/>
</dbReference>
<dbReference type="InterPro" id="IPR017996">
    <property type="entry name" value="MRJP/yellow-related"/>
</dbReference>
<feature type="chain" id="PRO_5040107824" evidence="6">
    <location>
        <begin position="23"/>
        <end position="409"/>
    </location>
</feature>
<gene>
    <name evidence="7" type="ORF">CEUTPL_LOCUS8381</name>
</gene>
<accession>A0A9P0DI78</accession>
<evidence type="ECO:0000256" key="3">
    <source>
        <dbReference type="ARBA" id="ARBA00022525"/>
    </source>
</evidence>
<reference evidence="7" key="1">
    <citation type="submission" date="2022-01" db="EMBL/GenBank/DDBJ databases">
        <authorList>
            <person name="King R."/>
        </authorList>
    </citation>
    <scope>NUCLEOTIDE SEQUENCE</scope>
</reference>
<keyword evidence="4 6" id="KW-0732">Signal</keyword>
<dbReference type="AlphaFoldDB" id="A0A9P0DI78"/>
<comment type="subcellular location">
    <subcellularLocation>
        <location evidence="1">Secreted</location>
    </subcellularLocation>
</comment>
<evidence type="ECO:0000256" key="5">
    <source>
        <dbReference type="ARBA" id="ARBA00023180"/>
    </source>
</evidence>
<dbReference type="PANTHER" id="PTHR10009:SF7">
    <property type="entry name" value="GH10609P-RELATED"/>
    <property type="match status" value="1"/>
</dbReference>
<dbReference type="InterPro" id="IPR011042">
    <property type="entry name" value="6-blade_b-propeller_TolB-like"/>
</dbReference>
<sequence length="409" mass="47042">MLGEIFYSVTALLLIQAMGCSGHTKYDFKIVYEWKQIEYKFASEEERSAAIANGTFDAGRIQPIDAQYVHDAQTGRERVFITTPRIANGVPAALGIVTDEVRDGNPIIDPYPSWSWHLNPEQCNYHRIVSGFRVWADECNRLWVMDDGYIGSDSTCPPQLLAFDLKTDKLLYKYEVPYEQYQNVSSFIAPTAEIEDFKNKCENTWVYVADSVAPSLLVYSLKQNKSWRIQDKSFEPDPNYNTYTIDGDTFEVADGILTVALTPKQSGNRKLYYHSMSNIKESWVYTRHLKNSNNFRVPYGSPRLFKTYKGRRNQQACIEAIDKHGFVYFSLLIDVQIVKWDPRTEYTNKNFHIIANDKETMQFPSGLKIGPYKGGPREALWVFSTAYQRSASGHLNGNEINFRLFFAKL</sequence>
<organism evidence="7 8">
    <name type="scientific">Ceutorhynchus assimilis</name>
    <name type="common">cabbage seed weevil</name>
    <dbReference type="NCBI Taxonomy" id="467358"/>
    <lineage>
        <taxon>Eukaryota</taxon>
        <taxon>Metazoa</taxon>
        <taxon>Ecdysozoa</taxon>
        <taxon>Arthropoda</taxon>
        <taxon>Hexapoda</taxon>
        <taxon>Insecta</taxon>
        <taxon>Pterygota</taxon>
        <taxon>Neoptera</taxon>
        <taxon>Endopterygota</taxon>
        <taxon>Coleoptera</taxon>
        <taxon>Polyphaga</taxon>
        <taxon>Cucujiformia</taxon>
        <taxon>Curculionidae</taxon>
        <taxon>Ceutorhynchinae</taxon>
        <taxon>Ceutorhynchus</taxon>
    </lineage>
</organism>
<evidence type="ECO:0000313" key="7">
    <source>
        <dbReference type="EMBL" id="CAH1129711.1"/>
    </source>
</evidence>
<evidence type="ECO:0000256" key="2">
    <source>
        <dbReference type="ARBA" id="ARBA00009127"/>
    </source>
</evidence>
<proteinExistence type="inferred from homology"/>
<protein>
    <submittedName>
        <fullName evidence="7">Uncharacterized protein</fullName>
    </submittedName>
</protein>
<evidence type="ECO:0000256" key="1">
    <source>
        <dbReference type="ARBA" id="ARBA00004613"/>
    </source>
</evidence>
<keyword evidence="5" id="KW-0325">Glycoprotein</keyword>
<keyword evidence="8" id="KW-1185">Reference proteome</keyword>
<comment type="similarity">
    <text evidence="2">Belongs to the major royal jelly protein family.</text>
</comment>
<dbReference type="Gene3D" id="2.120.10.30">
    <property type="entry name" value="TolB, C-terminal domain"/>
    <property type="match status" value="1"/>
</dbReference>
<dbReference type="OrthoDB" id="6740857at2759"/>
<dbReference type="PANTHER" id="PTHR10009">
    <property type="entry name" value="PROTEIN YELLOW-RELATED"/>
    <property type="match status" value="1"/>
</dbReference>
<feature type="signal peptide" evidence="6">
    <location>
        <begin position="1"/>
        <end position="22"/>
    </location>
</feature>
<name>A0A9P0DI78_9CUCU</name>
<evidence type="ECO:0000256" key="6">
    <source>
        <dbReference type="SAM" id="SignalP"/>
    </source>
</evidence>
<keyword evidence="3" id="KW-0964">Secreted</keyword>
<dbReference type="EMBL" id="OU892280">
    <property type="protein sequence ID" value="CAH1129711.1"/>
    <property type="molecule type" value="Genomic_DNA"/>
</dbReference>
<dbReference type="Pfam" id="PF03022">
    <property type="entry name" value="MRJP"/>
    <property type="match status" value="1"/>
</dbReference>